<feature type="binding site" evidence="37">
    <location>
        <position position="1929"/>
    </location>
    <ligand>
        <name>Mg(2+)</name>
        <dbReference type="ChEBI" id="CHEBI:18420"/>
    </ligand>
</feature>
<keyword evidence="17 36" id="KW-0067">ATP-binding</keyword>
<dbReference type="GO" id="GO:0022603">
    <property type="term" value="P:regulation of anatomical structure morphogenesis"/>
    <property type="evidence" value="ECO:0007669"/>
    <property type="project" value="UniProtKB-ARBA"/>
</dbReference>
<feature type="domain" description="Ig-like" evidence="47">
    <location>
        <begin position="208"/>
        <end position="301"/>
    </location>
</feature>
<keyword evidence="24 42" id="KW-0675">Receptor</keyword>
<dbReference type="InterPro" id="IPR003598">
    <property type="entry name" value="Ig_sub2"/>
</dbReference>
<keyword evidence="13 45" id="KW-0732">Signal</keyword>
<keyword evidence="37" id="KW-0460">Magnesium</keyword>
<evidence type="ECO:0000313" key="48">
    <source>
        <dbReference type="EMBL" id="CAB1423502.1"/>
    </source>
</evidence>
<dbReference type="GO" id="GO:0001525">
    <property type="term" value="P:angiogenesis"/>
    <property type="evidence" value="ECO:0007669"/>
    <property type="project" value="TreeGrafter"/>
</dbReference>
<evidence type="ECO:0000256" key="23">
    <source>
        <dbReference type="ARBA" id="ARBA00023157"/>
    </source>
</evidence>
<comment type="function">
    <text evidence="33">Tyrosine-protein kinase that acts as a cell-surface receptor for CSF1 and plays an essential role in the regulation of survival, proliferation and differentiation of hematopoietic precursor cells, especially mononuclear phagocytes, such as macrophages and monocytes. Plays an important role in innate immunity and in inflammatory processes. Plays an important role in the regulation of osteoclast proliferation and differentiation, the regulation of bone resorption, and is required for normal bone development. Promotes reorganization of the actin cytoskeleton, regulates formation of membrane ruffles, cell adhesion and cell migration. Activates several signaling pathways in response to ligand binding.</text>
</comment>
<dbReference type="PIRSF" id="PIRSF500948">
    <property type="entry name" value="Beta-PDGF_receptor"/>
    <property type="match status" value="1"/>
</dbReference>
<evidence type="ECO:0000256" key="17">
    <source>
        <dbReference type="ARBA" id="ARBA00022840"/>
    </source>
</evidence>
<dbReference type="GO" id="GO:0005886">
    <property type="term" value="C:plasma membrane"/>
    <property type="evidence" value="ECO:0007669"/>
    <property type="project" value="UniProtKB-SubCell"/>
</dbReference>
<evidence type="ECO:0000256" key="42">
    <source>
        <dbReference type="RuleBase" id="RU000311"/>
    </source>
</evidence>
<dbReference type="SMART" id="SM00409">
    <property type="entry name" value="IG"/>
    <property type="match status" value="7"/>
</dbReference>
<evidence type="ECO:0000256" key="21">
    <source>
        <dbReference type="ARBA" id="ARBA00023136"/>
    </source>
</evidence>
<dbReference type="PANTHER" id="PTHR24416:SF53">
    <property type="entry name" value="PLATELET-DERIVED GROWTH FACTOR RECEPTOR BETA"/>
    <property type="match status" value="1"/>
</dbReference>
<evidence type="ECO:0000256" key="4">
    <source>
        <dbReference type="ARBA" id="ARBA00011902"/>
    </source>
</evidence>
<keyword evidence="23" id="KW-1015">Disulfide bond</keyword>
<evidence type="ECO:0000256" key="15">
    <source>
        <dbReference type="ARBA" id="ARBA00022741"/>
    </source>
</evidence>
<dbReference type="InterPro" id="IPR011009">
    <property type="entry name" value="Kinase-like_dom_sf"/>
</dbReference>
<dbReference type="EC" id="2.7.10.1" evidence="4"/>
<comment type="similarity">
    <text evidence="42">Belongs to the protein kinase superfamily. Tyr protein kinase family. CSF-1/PDGF receptor subfamily.</text>
</comment>
<dbReference type="Pfam" id="PF07714">
    <property type="entry name" value="PK_Tyr_Ser-Thr"/>
    <property type="match status" value="2"/>
</dbReference>
<evidence type="ECO:0000256" key="28">
    <source>
        <dbReference type="ARBA" id="ARBA00023319"/>
    </source>
</evidence>
<dbReference type="GO" id="GO:0031410">
    <property type="term" value="C:cytoplasmic vesicle"/>
    <property type="evidence" value="ECO:0007669"/>
    <property type="project" value="UniProtKB-SubCell"/>
</dbReference>
<feature type="signal peptide" evidence="45">
    <location>
        <begin position="1"/>
        <end position="25"/>
    </location>
</feature>
<keyword evidence="12 42" id="KW-0812">Transmembrane</keyword>
<dbReference type="InterPro" id="IPR001245">
    <property type="entry name" value="Ser-Thr/Tyr_kinase_cat_dom"/>
</dbReference>
<dbReference type="Pfam" id="PF25305">
    <property type="entry name" value="Ig_PDGFR_d4"/>
    <property type="match status" value="2"/>
</dbReference>
<keyword evidence="8" id="KW-0145">Chemotaxis</keyword>
<feature type="active site" description="Proton acceptor" evidence="39">
    <location>
        <position position="816"/>
    </location>
</feature>
<feature type="site" description="Important for interaction with phosphotyrosine-binding proteins" evidence="38">
    <location>
        <position position="2058"/>
    </location>
</feature>
<evidence type="ECO:0000256" key="33">
    <source>
        <dbReference type="ARBA" id="ARBA00058066"/>
    </source>
</evidence>
<feature type="compositionally biased region" description="Pro residues" evidence="43">
    <location>
        <begin position="1002"/>
        <end position="1011"/>
    </location>
</feature>
<evidence type="ECO:0000256" key="35">
    <source>
        <dbReference type="PIRSR" id="PIRSR000615-1"/>
    </source>
</evidence>
<evidence type="ECO:0000256" key="16">
    <source>
        <dbReference type="ARBA" id="ARBA00022777"/>
    </source>
</evidence>
<dbReference type="GO" id="GO:0048513">
    <property type="term" value="P:animal organ development"/>
    <property type="evidence" value="ECO:0007669"/>
    <property type="project" value="UniProtKB-ARBA"/>
</dbReference>
<evidence type="ECO:0000256" key="37">
    <source>
        <dbReference type="PIRSR" id="PIRSR000615-3"/>
    </source>
</evidence>
<dbReference type="GO" id="GO:0097324">
    <property type="term" value="P:melanocyte migration"/>
    <property type="evidence" value="ECO:0007669"/>
    <property type="project" value="UniProtKB-ARBA"/>
</dbReference>
<feature type="region of interest" description="Disordered" evidence="43">
    <location>
        <begin position="1173"/>
        <end position="1200"/>
    </location>
</feature>
<feature type="binding site" evidence="36 41">
    <location>
        <position position="1749"/>
    </location>
    <ligand>
        <name>ATP</name>
        <dbReference type="ChEBI" id="CHEBI:30616"/>
    </ligand>
</feature>
<dbReference type="FunFam" id="2.60.40.10:FF:001029">
    <property type="entry name" value="Macrophage colony-stimulating factor 1 receptor"/>
    <property type="match status" value="1"/>
</dbReference>
<dbReference type="GO" id="GO:0043235">
    <property type="term" value="C:receptor complex"/>
    <property type="evidence" value="ECO:0007669"/>
    <property type="project" value="TreeGrafter"/>
</dbReference>
<evidence type="ECO:0000256" key="45">
    <source>
        <dbReference type="SAM" id="SignalP"/>
    </source>
</evidence>
<dbReference type="GO" id="GO:0030318">
    <property type="term" value="P:melanocyte differentiation"/>
    <property type="evidence" value="ECO:0007669"/>
    <property type="project" value="UniProtKB-ARBA"/>
</dbReference>
<evidence type="ECO:0000256" key="41">
    <source>
        <dbReference type="PROSITE-ProRule" id="PRU10141"/>
    </source>
</evidence>
<dbReference type="GO" id="GO:1905521">
    <property type="term" value="P:regulation of macrophage migration"/>
    <property type="evidence" value="ECO:0007669"/>
    <property type="project" value="UniProtKB-ARBA"/>
</dbReference>
<feature type="compositionally biased region" description="Low complexity" evidence="43">
    <location>
        <begin position="1018"/>
        <end position="1028"/>
    </location>
</feature>
<proteinExistence type="inferred from homology"/>
<feature type="binding site" evidence="36">
    <location>
        <begin position="1722"/>
        <end position="1729"/>
    </location>
    <ligand>
        <name>ATP</name>
        <dbReference type="ChEBI" id="CHEBI:30616"/>
    </ligand>
</feature>
<keyword evidence="10" id="KW-0399">Innate immunity</keyword>
<feature type="domain" description="Ig-like" evidence="47">
    <location>
        <begin position="30"/>
        <end position="116"/>
    </location>
</feature>
<dbReference type="PROSITE" id="PS50835">
    <property type="entry name" value="IG_LIKE"/>
    <property type="match status" value="5"/>
</dbReference>
<dbReference type="GO" id="GO:0002573">
    <property type="term" value="P:myeloid leukocyte differentiation"/>
    <property type="evidence" value="ECO:0007669"/>
    <property type="project" value="UniProtKB-ARBA"/>
</dbReference>
<keyword evidence="7" id="KW-1003">Cell membrane</keyword>
<feature type="domain" description="Protein kinase" evidence="46">
    <location>
        <begin position="1715"/>
        <end position="2047"/>
    </location>
</feature>
<dbReference type="PANTHER" id="PTHR24416">
    <property type="entry name" value="TYROSINE-PROTEIN KINASE RECEPTOR"/>
    <property type="match status" value="1"/>
</dbReference>
<evidence type="ECO:0000256" key="27">
    <source>
        <dbReference type="ARBA" id="ARBA00023228"/>
    </source>
</evidence>
<feature type="transmembrane region" description="Helical" evidence="44">
    <location>
        <begin position="525"/>
        <end position="547"/>
    </location>
</feature>
<evidence type="ECO:0000256" key="29">
    <source>
        <dbReference type="ARBA" id="ARBA00023329"/>
    </source>
</evidence>
<dbReference type="SMART" id="SM00408">
    <property type="entry name" value="IGc2"/>
    <property type="match status" value="4"/>
</dbReference>
<evidence type="ECO:0000256" key="12">
    <source>
        <dbReference type="ARBA" id="ARBA00022692"/>
    </source>
</evidence>
<dbReference type="PIRSF" id="PIRSF000615">
    <property type="entry name" value="TyrPK_CSF1-R"/>
    <property type="match status" value="1"/>
</dbReference>
<evidence type="ECO:0000256" key="1">
    <source>
        <dbReference type="ARBA" id="ARBA00004227"/>
    </source>
</evidence>
<dbReference type="GO" id="GO:0005019">
    <property type="term" value="F:platelet-derived growth factor beta-receptor activity"/>
    <property type="evidence" value="ECO:0007669"/>
    <property type="project" value="InterPro"/>
</dbReference>
<dbReference type="Proteomes" id="UP001153269">
    <property type="component" value="Unassembled WGS sequence"/>
</dbReference>
<dbReference type="InterPro" id="IPR036179">
    <property type="entry name" value="Ig-like_dom_sf"/>
</dbReference>
<evidence type="ECO:0000256" key="14">
    <source>
        <dbReference type="ARBA" id="ARBA00022737"/>
    </source>
</evidence>
<feature type="domain" description="Ig-like" evidence="47">
    <location>
        <begin position="326"/>
        <end position="398"/>
    </location>
</feature>
<dbReference type="PRINTS" id="PR01832">
    <property type="entry name" value="VEGFRECEPTOR"/>
</dbReference>
<dbReference type="InterPro" id="IPR050122">
    <property type="entry name" value="RTK"/>
</dbReference>
<accession>A0A9N7U386</accession>
<dbReference type="GO" id="GO:0005524">
    <property type="term" value="F:ATP binding"/>
    <property type="evidence" value="ECO:0007669"/>
    <property type="project" value="UniProtKB-UniRule"/>
</dbReference>
<evidence type="ECO:0000256" key="2">
    <source>
        <dbReference type="ARBA" id="ARBA00004251"/>
    </source>
</evidence>
<dbReference type="InterPro" id="IPR007110">
    <property type="entry name" value="Ig-like_dom"/>
</dbReference>
<dbReference type="EMBL" id="CADEAL010000660">
    <property type="protein sequence ID" value="CAB1423502.1"/>
    <property type="molecule type" value="Genomic_DNA"/>
</dbReference>
<dbReference type="GO" id="GO:0045087">
    <property type="term" value="P:innate immune response"/>
    <property type="evidence" value="ECO:0007669"/>
    <property type="project" value="UniProtKB-KW"/>
</dbReference>
<evidence type="ECO:0000256" key="18">
    <source>
        <dbReference type="ARBA" id="ARBA00022843"/>
    </source>
</evidence>
<evidence type="ECO:0000256" key="39">
    <source>
        <dbReference type="PIRSR" id="PIRSR500948-1"/>
    </source>
</evidence>
<keyword evidence="27" id="KW-0458">Lysosome</keyword>
<dbReference type="InterPro" id="IPR013151">
    <property type="entry name" value="Immunoglobulin_dom"/>
</dbReference>
<comment type="catalytic activity">
    <reaction evidence="32">
        <text>L-tyrosyl-[protein] + ATP = O-phospho-L-tyrosyl-[protein] + ADP + H(+)</text>
        <dbReference type="Rhea" id="RHEA:10596"/>
        <dbReference type="Rhea" id="RHEA-COMP:10136"/>
        <dbReference type="Rhea" id="RHEA-COMP:20101"/>
        <dbReference type="ChEBI" id="CHEBI:15378"/>
        <dbReference type="ChEBI" id="CHEBI:30616"/>
        <dbReference type="ChEBI" id="CHEBI:46858"/>
        <dbReference type="ChEBI" id="CHEBI:61978"/>
        <dbReference type="ChEBI" id="CHEBI:456216"/>
        <dbReference type="EC" id="2.7.10.1"/>
    </reaction>
</comment>
<keyword evidence="22" id="KW-0829">Tyrosine-protein kinase</keyword>
<dbReference type="Gene3D" id="2.60.40.10">
    <property type="entry name" value="Immunoglobulins"/>
    <property type="match status" value="9"/>
</dbReference>
<name>A0A9N7U386_PLEPL</name>
<dbReference type="SUPFAM" id="SSF48726">
    <property type="entry name" value="Immunoglobulin"/>
    <property type="match status" value="7"/>
</dbReference>
<feature type="binding site" evidence="37">
    <location>
        <position position="1916"/>
    </location>
    <ligand>
        <name>Mg(2+)</name>
        <dbReference type="ChEBI" id="CHEBI:18420"/>
    </ligand>
</feature>
<dbReference type="PROSITE" id="PS00109">
    <property type="entry name" value="PROTEIN_KINASE_TYR"/>
    <property type="match status" value="2"/>
</dbReference>
<evidence type="ECO:0000256" key="6">
    <source>
        <dbReference type="ARBA" id="ARBA00022473"/>
    </source>
</evidence>
<keyword evidence="14" id="KW-0677">Repeat</keyword>
<dbReference type="Gene3D" id="3.30.200.20">
    <property type="entry name" value="Phosphorylase Kinase, domain 1"/>
    <property type="match status" value="2"/>
</dbReference>
<feature type="binding site" evidence="36">
    <location>
        <position position="1915"/>
    </location>
    <ligand>
        <name>ATP</name>
        <dbReference type="ChEBI" id="CHEBI:30616"/>
    </ligand>
</feature>
<sequence length="2103" mass="236306">MTRATASILHLTVTTLLCLCAQLHCLEITPNDKELVLAEGSSLTLTCSGFRETTWEFKRDDVPYFQVEQVQNAGQSYQIVQSSATSSVLTLENVSWKHTGVYLCVDRHTGETKEVVVFVPDPDVWFIERSHGMVTKTSEESSIPCVVTNPNLNVTLYERDTDMPIRGHYVPSEGYKAPLEDRTYVCRGELNGDVVESQAFYVFSIAVPEAINAYINTSKTVLKQGEPLTVNCTVHGVELVYFSWEIPNRHLIEVEPLTDVLSSTNMRSCLIFSRATVAHSGKYVCHVHEGMQDQRDSASVNITVLERGFVDVKAAEQQNISAKLQENVELRVEIEAYPPPHVRWSKDGATINGDKTITTRAEHEIRYITTLTLVRVRTEQKGLYTVLVTNGDDAKEVTFDLEVRVPSQIKDLTDLHLPGKRHLVTCVAEGVPTPTIEWYSCDSMLKCSNQTAVWQLLTPEPEELSIQTNVSYSETRKTSQVRSQVTFHKPQQVTVRCQTSNQTGLVDRRDIKLVSGTALFSQVTVLAAVLALLVIVITGFIILIAVWRKKPRYEIRWKVIESVSQDGHEYIYVDPIHLPYDLAWEMSRDNLVLGRTLGSGAFGRVVEATAYGLAHSQSSTKVAVKMLKSTARRSETQALMSELKIMSHLGPHLNIVNLLGACTKNGPLYLVTEYCRYGDLVDYLHRNKHTFLQDYAEKNQDDGCLISGGSTPLSQRKGYVSFGSESDGGYMDMSKDEPSNYMPMQEQIDTIKYADIQPSPYESPYQQDIYQEQDDSGLDLAISDSSILTFDDLLSFSYQVAKGMEFLASKNCVHRDLAARNVLICEGKLVKICDFGLARDIMHDSNYISKGSTFLPLKWMAPESIFHNLYTTLSDVWSYGILLWEIFTLGGTPYPDLPMNELFYSALKRGYRMTKPAHASDEVYDIMRKCWDEKFETRPDFSFLVHSMGNMLADGYKKRYNQVNDNFLKSDHPAVARTKPRLSSPFPIANPSFGSPASPCHPLLPPGPLQPPEEAFNDVPSESPASSEALEEESDSVSQDTADTLPEEDRLEETSERDALLGSSGTPEIACLLCDSCGGDTVNKQEGTRGTRRRRRRRGAEEKRRGGRRDYYAPLLSCYSSADHHKKNFFFTTNINLQAAGLELIQDAALPRPPAGDRGLSCISSMEASSDKVQLQGGGEFRGGGDTREPSGSEGNGNVRTLKVERPSGEFTGTYKCYYTAGSLHGGLTSSVHVYVQDAIRLFWTSSTSLRVVKKEGEDYLLPCLLTNPAATHLGLRMDNGTSVPPGMNFTVDRHRGILIHNLHPSFNADYVCTARVNGVERTSKAFSINVIQKLRFPPYVFLETDEYVRIAGEELKIRCTTHNPNFNYNVTWKSTTKSKPTIEERVRSSGENRLDIQSILTISTVDLADTGNISCIGTNEAGVNSSTTYLLVVDKPYIRLLPQLSPKLSRQGLLVEVNEGEDLELTVLIEAYPHIVEHRWHTPTSPNTSTHEQRFIQYNNRYHATLQLKRMNAQEQGQYTFYARSNLANASVTFQVQMYQRPVAVVRWENVTTLTCTSYGYPAPRIIWYQCFGIRPTCNENTSGLQLAIPLQAPTVELQREEYGAVEVESVLTVGPSTQRMTVECVAFNLVGVSSDTFAMEVSDKLFTSTLTGAAGILAILLLLLVFLFYKYKQKPRYEIRWKIIEARDGNNYTFIDPAQLPYNEKWEFPRDKLKLGKILGAGAFGKVVEATAYGLGKEDNVLRVAVKMLKASAHSDEREALMSELKILSHLGHHKNIVNLLGACTYGGPVLVITEYCSLGDLLNFLRQKAQTFENFVMNTPDIMESSSDYKNICNQKHFIRSDSGISSEVSSSYMEMRPSQPQSMEPTQDTVCEETGDWPMDIDDLLRFSFQVAQGLDFLAAKNCIHRDVAARNVLLTNRREAKICDFGLARDIMNDSNYVVKGNARLPVKWMAPESIFDCVYTVQSDVWSYGILLWEIFSLGKSPYPSMAVDSRFYKMVKRGYQMCQPDFAPPEIYGIMKMCWHLEPTERPTFSKISQMIERLLGDQPEQEQLIYQNVQQQVTEGEVCDESKCCNGPCDQSCDHEEEEQPLMKTNNYQFC</sequence>
<evidence type="ECO:0000256" key="3">
    <source>
        <dbReference type="ARBA" id="ARBA00004541"/>
    </source>
</evidence>
<gene>
    <name evidence="48" type="ORF">PLEPLA_LOCUS11422</name>
</gene>
<dbReference type="InterPro" id="IPR020635">
    <property type="entry name" value="Tyr_kinase_cat_dom"/>
</dbReference>
<keyword evidence="26" id="KW-0395">Inflammatory response</keyword>
<feature type="domain" description="Ig-like" evidence="47">
    <location>
        <begin position="1447"/>
        <end position="1534"/>
    </location>
</feature>
<keyword evidence="21 44" id="KW-0472">Membrane</keyword>
<keyword evidence="15 36" id="KW-0547">Nucleotide-binding</keyword>
<dbReference type="GO" id="GO:0060326">
    <property type="term" value="P:cell chemotaxis"/>
    <property type="evidence" value="ECO:0007669"/>
    <property type="project" value="TreeGrafter"/>
</dbReference>
<dbReference type="PROSITE" id="PS00107">
    <property type="entry name" value="PROTEIN_KINASE_ATP"/>
    <property type="match status" value="2"/>
</dbReference>
<evidence type="ECO:0000259" key="47">
    <source>
        <dbReference type="PROSITE" id="PS50835"/>
    </source>
</evidence>
<dbReference type="InterPro" id="IPR013098">
    <property type="entry name" value="Ig_I-set"/>
</dbReference>
<feature type="chain" id="PRO_5040301314" description="Platelet-derived growth factor receptor beta" evidence="45">
    <location>
        <begin position="26"/>
        <end position="2103"/>
    </location>
</feature>
<dbReference type="GO" id="GO:0006954">
    <property type="term" value="P:inflammatory response"/>
    <property type="evidence" value="ECO:0007669"/>
    <property type="project" value="UniProtKB-KW"/>
</dbReference>
<dbReference type="GO" id="GO:0048407">
    <property type="term" value="F:platelet-derived growth factor binding"/>
    <property type="evidence" value="ECO:0007669"/>
    <property type="project" value="TreeGrafter"/>
</dbReference>
<evidence type="ECO:0000256" key="44">
    <source>
        <dbReference type="SAM" id="Phobius"/>
    </source>
</evidence>
<dbReference type="InterPro" id="IPR003599">
    <property type="entry name" value="Ig_sub"/>
</dbReference>
<evidence type="ECO:0000256" key="30">
    <source>
        <dbReference type="ARBA" id="ARBA00029696"/>
    </source>
</evidence>
<keyword evidence="16" id="KW-0418">Kinase</keyword>
<keyword evidence="20 44" id="KW-1133">Transmembrane helix</keyword>
<evidence type="ECO:0000256" key="22">
    <source>
        <dbReference type="ARBA" id="ARBA00023137"/>
    </source>
</evidence>
<dbReference type="InterPro" id="IPR000719">
    <property type="entry name" value="Prot_kinase_dom"/>
</dbReference>
<evidence type="ECO:0000256" key="11">
    <source>
        <dbReference type="ARBA" id="ARBA00022679"/>
    </source>
</evidence>
<evidence type="ECO:0000256" key="10">
    <source>
        <dbReference type="ARBA" id="ARBA00022588"/>
    </source>
</evidence>
<evidence type="ECO:0000256" key="40">
    <source>
        <dbReference type="PIRSR" id="PIRSR500948-2"/>
    </source>
</evidence>
<evidence type="ECO:0000256" key="9">
    <source>
        <dbReference type="ARBA" id="ARBA00022553"/>
    </source>
</evidence>
<keyword evidence="28 42" id="KW-0393">Immunoglobulin domain</keyword>
<dbReference type="InterPro" id="IPR008266">
    <property type="entry name" value="Tyr_kinase_AS"/>
</dbReference>
<evidence type="ECO:0000313" key="49">
    <source>
        <dbReference type="Proteomes" id="UP001153269"/>
    </source>
</evidence>
<evidence type="ECO:0000256" key="43">
    <source>
        <dbReference type="SAM" id="MobiDB-lite"/>
    </source>
</evidence>
<dbReference type="FunFam" id="3.30.200.20:FF:000025">
    <property type="entry name" value="Platelet-derived growth factor receptor alpha"/>
    <property type="match status" value="2"/>
</dbReference>
<evidence type="ECO:0000256" key="24">
    <source>
        <dbReference type="ARBA" id="ARBA00023170"/>
    </source>
</evidence>
<evidence type="ECO:0000256" key="36">
    <source>
        <dbReference type="PIRSR" id="PIRSR000615-2"/>
    </source>
</evidence>
<reference evidence="48" key="1">
    <citation type="submission" date="2020-03" db="EMBL/GenBank/DDBJ databases">
        <authorList>
            <person name="Weist P."/>
        </authorList>
    </citation>
    <scope>NUCLEOTIDE SEQUENCE</scope>
</reference>
<feature type="domain" description="Protein kinase" evidence="46">
    <location>
        <begin position="591"/>
        <end position="952"/>
    </location>
</feature>
<evidence type="ECO:0000256" key="20">
    <source>
        <dbReference type="ARBA" id="ARBA00022989"/>
    </source>
</evidence>
<dbReference type="SUPFAM" id="SSF56112">
    <property type="entry name" value="Protein kinase-like (PK-like)"/>
    <property type="match status" value="2"/>
</dbReference>
<evidence type="ECO:0000256" key="38">
    <source>
        <dbReference type="PIRSR" id="PIRSR000615-4"/>
    </source>
</evidence>
<feature type="binding site" evidence="40">
    <location>
        <begin position="597"/>
        <end position="605"/>
    </location>
    <ligand>
        <name>ATP</name>
        <dbReference type="ChEBI" id="CHEBI:30616"/>
    </ligand>
</feature>
<keyword evidence="11" id="KW-0808">Transferase</keyword>
<evidence type="ECO:0000256" key="19">
    <source>
        <dbReference type="ARBA" id="ARBA00022859"/>
    </source>
</evidence>
<dbReference type="InterPro" id="IPR013783">
    <property type="entry name" value="Ig-like_fold"/>
</dbReference>
<comment type="subunit">
    <text evidence="34">Monomer. Homodimer. Interacts with CSF1.</text>
</comment>
<feature type="region of interest" description="Disordered" evidence="43">
    <location>
        <begin position="1082"/>
        <end position="1106"/>
    </location>
</feature>
<dbReference type="FunFam" id="2.60.40.10:FF:002103">
    <property type="entry name" value="Colony-stimulating factor 1 receptor, a"/>
    <property type="match status" value="1"/>
</dbReference>
<dbReference type="Pfam" id="PF13895">
    <property type="entry name" value="Ig_2"/>
    <property type="match status" value="1"/>
</dbReference>
<evidence type="ECO:0000256" key="5">
    <source>
        <dbReference type="ARBA" id="ARBA00020507"/>
    </source>
</evidence>
<evidence type="ECO:0000259" key="46">
    <source>
        <dbReference type="PROSITE" id="PS50011"/>
    </source>
</evidence>
<feature type="binding site" evidence="36">
    <location>
        <begin position="1797"/>
        <end position="1803"/>
    </location>
    <ligand>
        <name>ATP</name>
        <dbReference type="ChEBI" id="CHEBI:30616"/>
    </ligand>
</feature>
<comment type="subcellular location">
    <subcellularLocation>
        <location evidence="2">Cell membrane</location>
        <topology evidence="2">Single-pass type I membrane protein</topology>
    </subcellularLocation>
    <subcellularLocation>
        <location evidence="3">Cytoplasmic vesicle</location>
    </subcellularLocation>
    <subcellularLocation>
        <location evidence="1">Lysosome lumen</location>
    </subcellularLocation>
    <subcellularLocation>
        <location evidence="42">Membrane</location>
        <topology evidence="42">Single-pass type I membrane protein</topology>
    </subcellularLocation>
</comment>
<keyword evidence="37" id="KW-0479">Metal-binding</keyword>
<evidence type="ECO:0000256" key="7">
    <source>
        <dbReference type="ARBA" id="ARBA00022475"/>
    </source>
</evidence>
<evidence type="ECO:0000256" key="31">
    <source>
        <dbReference type="ARBA" id="ARBA00032009"/>
    </source>
</evidence>
<dbReference type="InterPro" id="IPR017441">
    <property type="entry name" value="Protein_kinase_ATP_BS"/>
</dbReference>
<dbReference type="FunFam" id="2.60.40.10:FF:002322">
    <property type="entry name" value="macrophage colony-stimulating factor 1 receptor"/>
    <property type="match status" value="1"/>
</dbReference>
<dbReference type="GO" id="GO:0046872">
    <property type="term" value="F:metal ion binding"/>
    <property type="evidence" value="ECO:0007669"/>
    <property type="project" value="UniProtKB-KW"/>
</dbReference>
<evidence type="ECO:0000256" key="32">
    <source>
        <dbReference type="ARBA" id="ARBA00051243"/>
    </source>
</evidence>
<keyword evidence="9" id="KW-0597">Phosphoprotein</keyword>
<dbReference type="Pfam" id="PF07679">
    <property type="entry name" value="I-set"/>
    <property type="match status" value="2"/>
</dbReference>
<comment type="caution">
    <text evidence="48">The sequence shown here is derived from an EMBL/GenBank/DDBJ whole genome shotgun (WGS) entry which is preliminary data.</text>
</comment>
<evidence type="ECO:0000256" key="13">
    <source>
        <dbReference type="ARBA" id="ARBA00022729"/>
    </source>
</evidence>
<dbReference type="GO" id="GO:0043202">
    <property type="term" value="C:lysosomal lumen"/>
    <property type="evidence" value="ECO:0007669"/>
    <property type="project" value="UniProtKB-SubCell"/>
</dbReference>
<feature type="active site" description="Proton acceptor" evidence="35">
    <location>
        <position position="1911"/>
    </location>
</feature>
<keyword evidence="18" id="KW-0832">Ubl conjugation</keyword>
<dbReference type="SMART" id="SM00219">
    <property type="entry name" value="TyrKc"/>
    <property type="match status" value="2"/>
</dbReference>
<dbReference type="PROSITE" id="PS00240">
    <property type="entry name" value="RECEPTOR_TYR_KIN_III"/>
    <property type="match status" value="2"/>
</dbReference>
<dbReference type="Pfam" id="PF00047">
    <property type="entry name" value="ig"/>
    <property type="match status" value="1"/>
</dbReference>
<dbReference type="Gene3D" id="1.10.510.10">
    <property type="entry name" value="Transferase(Phosphotransferase) domain 1"/>
    <property type="match status" value="2"/>
</dbReference>
<keyword evidence="6" id="KW-0217">Developmental protein</keyword>
<evidence type="ECO:0000256" key="34">
    <source>
        <dbReference type="ARBA" id="ARBA00062014"/>
    </source>
</evidence>
<dbReference type="InterPro" id="IPR027288">
    <property type="entry name" value="PGFRB"/>
</dbReference>
<feature type="region of interest" description="Disordered" evidence="43">
    <location>
        <begin position="979"/>
        <end position="1062"/>
    </location>
</feature>
<evidence type="ECO:0000256" key="8">
    <source>
        <dbReference type="ARBA" id="ARBA00022500"/>
    </source>
</evidence>
<evidence type="ECO:0000256" key="26">
    <source>
        <dbReference type="ARBA" id="ARBA00023198"/>
    </source>
</evidence>
<organism evidence="48 49">
    <name type="scientific">Pleuronectes platessa</name>
    <name type="common">European plaice</name>
    <dbReference type="NCBI Taxonomy" id="8262"/>
    <lineage>
        <taxon>Eukaryota</taxon>
        <taxon>Metazoa</taxon>
        <taxon>Chordata</taxon>
        <taxon>Craniata</taxon>
        <taxon>Vertebrata</taxon>
        <taxon>Euteleostomi</taxon>
        <taxon>Actinopterygii</taxon>
        <taxon>Neopterygii</taxon>
        <taxon>Teleostei</taxon>
        <taxon>Neoteleostei</taxon>
        <taxon>Acanthomorphata</taxon>
        <taxon>Carangaria</taxon>
        <taxon>Pleuronectiformes</taxon>
        <taxon>Pleuronectoidei</taxon>
        <taxon>Pleuronectidae</taxon>
        <taxon>Pleuronectes</taxon>
    </lineage>
</organism>
<keyword evidence="49" id="KW-1185">Reference proteome</keyword>
<dbReference type="FunFam" id="1.10.510.10:FF:000140">
    <property type="entry name" value="Platelet-derived growth factor receptor beta"/>
    <property type="match status" value="1"/>
</dbReference>
<feature type="binding site" evidence="37">
    <location>
        <position position="1694"/>
    </location>
    <ligand>
        <name>Mg(2+)</name>
        <dbReference type="ChEBI" id="CHEBI:18420"/>
    </ligand>
</feature>
<feature type="binding site" evidence="40 41">
    <location>
        <position position="625"/>
    </location>
    <ligand>
        <name>ATP</name>
        <dbReference type="ChEBI" id="CHEBI:30616"/>
    </ligand>
</feature>
<feature type="transmembrane region" description="Helical" evidence="44">
    <location>
        <begin position="1647"/>
        <end position="1671"/>
    </location>
</feature>
<dbReference type="GO" id="GO:0014911">
    <property type="term" value="P:positive regulation of smooth muscle cell migration"/>
    <property type="evidence" value="ECO:0007669"/>
    <property type="project" value="TreeGrafter"/>
</dbReference>
<keyword evidence="19" id="KW-0391">Immunity</keyword>
<dbReference type="PROSITE" id="PS50011">
    <property type="entry name" value="PROTEIN_KINASE_DOM"/>
    <property type="match status" value="2"/>
</dbReference>
<dbReference type="InterPro" id="IPR001824">
    <property type="entry name" value="Tyr_kinase_rcpt_3_CS"/>
</dbReference>
<dbReference type="FunFam" id="1.10.510.10:FF:000177">
    <property type="entry name" value="Mast/stem cell growth factor receptor"/>
    <property type="match status" value="1"/>
</dbReference>
<evidence type="ECO:0000256" key="25">
    <source>
        <dbReference type="ARBA" id="ARBA00023180"/>
    </source>
</evidence>
<protein>
    <recommendedName>
        <fullName evidence="5">Platelet-derived growth factor receptor beta</fullName>
        <ecNumber evidence="4">2.7.10.1</ecNumber>
    </recommendedName>
    <alternativeName>
        <fullName evidence="30">Beta platelet-derived growth factor receptor</fullName>
    </alternativeName>
    <alternativeName>
        <fullName evidence="31">Beta-type platelet-derived growth factor receptor</fullName>
    </alternativeName>
</protein>
<keyword evidence="25" id="KW-0325">Glycoprotein</keyword>
<keyword evidence="29" id="KW-0968">Cytoplasmic vesicle</keyword>
<feature type="domain" description="Ig-like" evidence="47">
    <location>
        <begin position="1339"/>
        <end position="1432"/>
    </location>
</feature>